<evidence type="ECO:0000313" key="3">
    <source>
        <dbReference type="Proteomes" id="UP001596407"/>
    </source>
</evidence>
<feature type="region of interest" description="Disordered" evidence="1">
    <location>
        <begin position="1"/>
        <end position="28"/>
    </location>
</feature>
<dbReference type="EMBL" id="JBHSZH010000005">
    <property type="protein sequence ID" value="MFC7081458.1"/>
    <property type="molecule type" value="Genomic_DNA"/>
</dbReference>
<proteinExistence type="predicted"/>
<gene>
    <name evidence="2" type="ORF">ACFQJ6_16395</name>
</gene>
<evidence type="ECO:0000256" key="1">
    <source>
        <dbReference type="SAM" id="MobiDB-lite"/>
    </source>
</evidence>
<name>A0ABD5WQS8_9EURY</name>
<sequence length="48" mass="5630">MSGVTEIKPRMYTEDLSEEERREEYSLSEEDVAELRARMFGTADVEDE</sequence>
<dbReference type="RefSeq" id="WP_382210058.1">
    <property type="nucleotide sequence ID" value="NZ_JBHSZH010000005.1"/>
</dbReference>
<accession>A0ABD5WQS8</accession>
<protein>
    <submittedName>
        <fullName evidence="2">Uncharacterized protein</fullName>
    </submittedName>
</protein>
<evidence type="ECO:0000313" key="2">
    <source>
        <dbReference type="EMBL" id="MFC7081458.1"/>
    </source>
</evidence>
<dbReference type="AlphaFoldDB" id="A0ABD5WQS8"/>
<feature type="compositionally biased region" description="Basic and acidic residues" evidence="1">
    <location>
        <begin position="7"/>
        <end position="25"/>
    </location>
</feature>
<reference evidence="2 3" key="1">
    <citation type="journal article" date="2019" name="Int. J. Syst. Evol. Microbiol.">
        <title>The Global Catalogue of Microorganisms (GCM) 10K type strain sequencing project: providing services to taxonomists for standard genome sequencing and annotation.</title>
        <authorList>
            <consortium name="The Broad Institute Genomics Platform"/>
            <consortium name="The Broad Institute Genome Sequencing Center for Infectious Disease"/>
            <person name="Wu L."/>
            <person name="Ma J."/>
        </authorList>
    </citation>
    <scope>NUCLEOTIDE SEQUENCE [LARGE SCALE GENOMIC DNA]</scope>
    <source>
        <strain evidence="2 3">DT72</strain>
    </source>
</reference>
<organism evidence="2 3">
    <name type="scientific">Halorussus caseinilyticus</name>
    <dbReference type="NCBI Taxonomy" id="3034025"/>
    <lineage>
        <taxon>Archaea</taxon>
        <taxon>Methanobacteriati</taxon>
        <taxon>Methanobacteriota</taxon>
        <taxon>Stenosarchaea group</taxon>
        <taxon>Halobacteria</taxon>
        <taxon>Halobacteriales</taxon>
        <taxon>Haladaptataceae</taxon>
        <taxon>Halorussus</taxon>
    </lineage>
</organism>
<keyword evidence="3" id="KW-1185">Reference proteome</keyword>
<comment type="caution">
    <text evidence="2">The sequence shown here is derived from an EMBL/GenBank/DDBJ whole genome shotgun (WGS) entry which is preliminary data.</text>
</comment>
<dbReference type="Proteomes" id="UP001596407">
    <property type="component" value="Unassembled WGS sequence"/>
</dbReference>